<dbReference type="PROSITE" id="PS50014">
    <property type="entry name" value="BROMODOMAIN_2"/>
    <property type="match status" value="2"/>
</dbReference>
<evidence type="ECO:0000259" key="5">
    <source>
        <dbReference type="PROSITE" id="PS51525"/>
    </source>
</evidence>
<feature type="compositionally biased region" description="Acidic residues" evidence="3">
    <location>
        <begin position="422"/>
        <end position="449"/>
    </location>
</feature>
<feature type="compositionally biased region" description="Polar residues" evidence="3">
    <location>
        <begin position="660"/>
        <end position="674"/>
    </location>
</feature>
<feature type="region of interest" description="Disordered" evidence="3">
    <location>
        <begin position="1"/>
        <end position="34"/>
    </location>
</feature>
<protein>
    <submittedName>
        <fullName evidence="6">Bromodomain-containing factor 1</fullName>
    </submittedName>
</protein>
<feature type="compositionally biased region" description="Low complexity" evidence="3">
    <location>
        <begin position="25"/>
        <end position="34"/>
    </location>
</feature>
<evidence type="ECO:0000256" key="1">
    <source>
        <dbReference type="ARBA" id="ARBA00023117"/>
    </source>
</evidence>
<dbReference type="InterPro" id="IPR027353">
    <property type="entry name" value="NET_dom"/>
</dbReference>
<evidence type="ECO:0000313" key="6">
    <source>
        <dbReference type="EMBL" id="QGN16212.1"/>
    </source>
</evidence>
<keyword evidence="7" id="KW-1185">Reference proteome</keyword>
<dbReference type="PRINTS" id="PR00503">
    <property type="entry name" value="BROMODOMAIN"/>
</dbReference>
<dbReference type="InterPro" id="IPR050935">
    <property type="entry name" value="Bromo_chromatin_reader"/>
</dbReference>
<evidence type="ECO:0000313" key="7">
    <source>
        <dbReference type="Proteomes" id="UP000422736"/>
    </source>
</evidence>
<dbReference type="Gene3D" id="1.20.1270.220">
    <property type="match status" value="1"/>
</dbReference>
<dbReference type="InterPro" id="IPR018359">
    <property type="entry name" value="Bromodomain_CS"/>
</dbReference>
<feature type="compositionally biased region" description="Low complexity" evidence="3">
    <location>
        <begin position="509"/>
        <end position="522"/>
    </location>
</feature>
<feature type="domain" description="NET" evidence="5">
    <location>
        <begin position="525"/>
        <end position="605"/>
    </location>
</feature>
<dbReference type="InterPro" id="IPR038336">
    <property type="entry name" value="NET_sf"/>
</dbReference>
<keyword evidence="1 2" id="KW-0103">Bromodomain</keyword>
<feature type="region of interest" description="Disordered" evidence="3">
    <location>
        <begin position="418"/>
        <end position="454"/>
    </location>
</feature>
<dbReference type="Pfam" id="PF00439">
    <property type="entry name" value="Bromodomain"/>
    <property type="match status" value="2"/>
</dbReference>
<feature type="region of interest" description="Disordered" evidence="3">
    <location>
        <begin position="617"/>
        <end position="701"/>
    </location>
</feature>
<dbReference type="InterPro" id="IPR036427">
    <property type="entry name" value="Bromodomain-like_sf"/>
</dbReference>
<gene>
    <name evidence="6" type="primary">BDF1</name>
    <name evidence="6" type="ORF">FIM1_2916</name>
</gene>
<dbReference type="CDD" id="cd05500">
    <property type="entry name" value="Bromo_BDF1_2_I"/>
    <property type="match status" value="1"/>
</dbReference>
<evidence type="ECO:0000259" key="4">
    <source>
        <dbReference type="PROSITE" id="PS50014"/>
    </source>
</evidence>
<organism evidence="6 7">
    <name type="scientific">Kluyveromyces marxianus</name>
    <name type="common">Yeast</name>
    <name type="synonym">Candida kefyr</name>
    <dbReference type="NCBI Taxonomy" id="4911"/>
    <lineage>
        <taxon>Eukaryota</taxon>
        <taxon>Fungi</taxon>
        <taxon>Dikarya</taxon>
        <taxon>Ascomycota</taxon>
        <taxon>Saccharomycotina</taxon>
        <taxon>Saccharomycetes</taxon>
        <taxon>Saccharomycetales</taxon>
        <taxon>Saccharomycetaceae</taxon>
        <taxon>Kluyveromyces</taxon>
    </lineage>
</organism>
<feature type="compositionally biased region" description="Basic and acidic residues" evidence="3">
    <location>
        <begin position="1"/>
        <end position="14"/>
    </location>
</feature>
<reference evidence="6 7" key="1">
    <citation type="submission" date="2016-03" db="EMBL/GenBank/DDBJ databases">
        <title>How can Kluyveromyces marxianus grow so fast - potential evolutionary course in Saccharomyces Complex revealed by comparative genomics.</title>
        <authorList>
            <person name="Mo W."/>
            <person name="Lu W."/>
            <person name="Yang X."/>
            <person name="Qi J."/>
            <person name="Lv H."/>
        </authorList>
    </citation>
    <scope>NUCLEOTIDE SEQUENCE [LARGE SCALE GENOMIC DNA]</scope>
    <source>
        <strain evidence="6 7">FIM1</strain>
    </source>
</reference>
<reference evidence="6 7" key="2">
    <citation type="submission" date="2019-11" db="EMBL/GenBank/DDBJ databases">
        <authorList>
            <person name="Lu H."/>
        </authorList>
    </citation>
    <scope>NUCLEOTIDE SEQUENCE [LARGE SCALE GENOMIC DNA]</scope>
    <source>
        <strain evidence="6 7">FIM1</strain>
    </source>
</reference>
<evidence type="ECO:0000256" key="3">
    <source>
        <dbReference type="SAM" id="MobiDB-lite"/>
    </source>
</evidence>
<feature type="region of interest" description="Disordered" evidence="3">
    <location>
        <begin position="485"/>
        <end position="532"/>
    </location>
</feature>
<feature type="compositionally biased region" description="Basic residues" evidence="3">
    <location>
        <begin position="485"/>
        <end position="508"/>
    </location>
</feature>
<feature type="compositionally biased region" description="Low complexity" evidence="3">
    <location>
        <begin position="73"/>
        <end position="109"/>
    </location>
</feature>
<feature type="domain" description="Bromo" evidence="4">
    <location>
        <begin position="164"/>
        <end position="236"/>
    </location>
</feature>
<feature type="region of interest" description="Disordered" evidence="3">
    <location>
        <begin position="59"/>
        <end position="136"/>
    </location>
</feature>
<dbReference type="SMART" id="SM00297">
    <property type="entry name" value="BROMO"/>
    <property type="match status" value="2"/>
</dbReference>
<feature type="compositionally biased region" description="Acidic residues" evidence="3">
    <location>
        <begin position="689"/>
        <end position="701"/>
    </location>
</feature>
<proteinExistence type="predicted"/>
<dbReference type="CDD" id="cd05499">
    <property type="entry name" value="Bromo_BDF1_2_II"/>
    <property type="match status" value="1"/>
</dbReference>
<feature type="compositionally biased region" description="Polar residues" evidence="3">
    <location>
        <begin position="617"/>
        <end position="629"/>
    </location>
</feature>
<feature type="compositionally biased region" description="Basic and acidic residues" evidence="3">
    <location>
        <begin position="286"/>
        <end position="299"/>
    </location>
</feature>
<dbReference type="PANTHER" id="PTHR22880:SF225">
    <property type="entry name" value="BROMODOMAIN-CONTAINING PROTEIN BET-1-RELATED"/>
    <property type="match status" value="1"/>
</dbReference>
<feature type="compositionally biased region" description="Basic and acidic residues" evidence="3">
    <location>
        <begin position="112"/>
        <end position="126"/>
    </location>
</feature>
<dbReference type="Pfam" id="PF17035">
    <property type="entry name" value="BET"/>
    <property type="match status" value="1"/>
</dbReference>
<sequence length="701" mass="77906">MQMAETRDLKEVPSEHATVVDMKPSGGNVAVNGNSAGGVGDMKAEGGATAVGAAVVATPAATPEAVPEETVPEEQPVSTEAEPTAAAAAEPVAGIETPADAPVDTPAEATAEEARTEAPTEPKPEENMVPAPAPPQEPDMNNLPQNPMPAHQKKHALTAIKAVKRLKDAKPFLKPVDIVALNIPLYYNYIPRPMDLSTIERKLNVDAYETPEQVTDDFNLMVNNCIKFNGDKSVIAQMARNIQASFEKHMLNMPSKDAPPQQQKRTKANPDQPVVIRRAPSQSGRPKREIHPPKTKDIYPYESNKPKSKKHQMEMKFCQQVLKELLSKKYSSFNYPFLEPVDPVALNCPTYFDFVKEPMDLGTIQKKLNNWEYQTAEEFEHDVRLVFKNCYAFNPEGTIVNMMGHRLEDVFNSRWADRPVIPDEESADEGGESDDGYESEEASEEEQIDETQITNPAIQYLEQQLERMKIELQQLKKQELERIRKERRAARGASKSKRRGKTGTKRKAAGNGKSAASSASSGGKRRKKNPLKAVVTYDMKRTISERIGDLPESKLEKAVDIIRKSMPEIGADDEVELDIEQLDENTILTLYNTFFRKYDSANNGYAGVDDGVLSVSSETDLRHSSLSPNSTKSKGKRRRSKALSEEEQNNQIQQIKNKLASFNANSPMSPNTLNALAHQHHQQHSNESSSEDDMSSESEEE</sequence>
<evidence type="ECO:0000256" key="2">
    <source>
        <dbReference type="PROSITE-ProRule" id="PRU00035"/>
    </source>
</evidence>
<dbReference type="PROSITE" id="PS51525">
    <property type="entry name" value="NET"/>
    <property type="match status" value="1"/>
</dbReference>
<dbReference type="Proteomes" id="UP000422736">
    <property type="component" value="Chromosome 4"/>
</dbReference>
<dbReference type="Gene3D" id="1.20.920.10">
    <property type="entry name" value="Bromodomain-like"/>
    <property type="match status" value="2"/>
</dbReference>
<feature type="domain" description="Bromo" evidence="4">
    <location>
        <begin position="329"/>
        <end position="401"/>
    </location>
</feature>
<dbReference type="EMBL" id="CP015057">
    <property type="protein sequence ID" value="QGN16212.1"/>
    <property type="molecule type" value="Genomic_DNA"/>
</dbReference>
<feature type="compositionally biased region" description="Low complexity" evidence="3">
    <location>
        <begin position="649"/>
        <end position="658"/>
    </location>
</feature>
<name>A0ABX6EWS3_KLUMA</name>
<dbReference type="InterPro" id="IPR001487">
    <property type="entry name" value="Bromodomain"/>
</dbReference>
<dbReference type="PANTHER" id="PTHR22880">
    <property type="entry name" value="FALZ-RELATED BROMODOMAIN-CONTAINING PROTEINS"/>
    <property type="match status" value="1"/>
</dbReference>
<dbReference type="SUPFAM" id="SSF47370">
    <property type="entry name" value="Bromodomain"/>
    <property type="match status" value="2"/>
</dbReference>
<feature type="region of interest" description="Disordered" evidence="3">
    <location>
        <begin position="252"/>
        <end position="305"/>
    </location>
</feature>
<dbReference type="PROSITE" id="PS00633">
    <property type="entry name" value="BROMODOMAIN_1"/>
    <property type="match status" value="1"/>
</dbReference>
<accession>A0ABX6EWS3</accession>